<comment type="caution">
    <text evidence="2">The sequence shown here is derived from an EMBL/GenBank/DDBJ whole genome shotgun (WGS) entry which is preliminary data.</text>
</comment>
<keyword evidence="2" id="KW-0489">Methyltransferase</keyword>
<dbReference type="EMBL" id="JBHLZP010000127">
    <property type="protein sequence ID" value="MFB9834213.1"/>
    <property type="molecule type" value="Genomic_DNA"/>
</dbReference>
<dbReference type="Gene3D" id="3.40.50.150">
    <property type="entry name" value="Vaccinia Virus protein VP39"/>
    <property type="match status" value="1"/>
</dbReference>
<dbReference type="GO" id="GO:0032259">
    <property type="term" value="P:methylation"/>
    <property type="evidence" value="ECO:0007669"/>
    <property type="project" value="UniProtKB-KW"/>
</dbReference>
<dbReference type="Proteomes" id="UP001589627">
    <property type="component" value="Unassembled WGS sequence"/>
</dbReference>
<evidence type="ECO:0000259" key="1">
    <source>
        <dbReference type="Pfam" id="PF13649"/>
    </source>
</evidence>
<sequence length="285" mass="30679">MDIVNAQQAEAWNGYEGRHWADNHRRYDILLEGMNGPLFAGAGIQPGHRVLDVGCGTGRTTRMAACRALSGHAVGLDLSGPMLERARRTAAEEEIVNVTFEQGDAQTHPFPESRFDVAISRGGIMYFADPVAAFANIGRTLKPGGRLAFVCGRDSGDNDLDGIWAAMARHVSLPDPAEDDAPGPMNFTDREHIDAVLTGAGFGDVVATPIGTVSIYGRDAEDATGFIFGWGPVRHWLRDADPAATDRARRAVRSALRPFEIDGAVRLANPGWRFTATRARTASPA</sequence>
<reference evidence="2 3" key="1">
    <citation type="submission" date="2024-09" db="EMBL/GenBank/DDBJ databases">
        <authorList>
            <person name="Sun Q."/>
            <person name="Mori K."/>
        </authorList>
    </citation>
    <scope>NUCLEOTIDE SEQUENCE [LARGE SCALE GENOMIC DNA]</scope>
    <source>
        <strain evidence="2 3">TBRC 0563</strain>
    </source>
</reference>
<evidence type="ECO:0000313" key="3">
    <source>
        <dbReference type="Proteomes" id="UP001589627"/>
    </source>
</evidence>
<dbReference type="GO" id="GO:0008168">
    <property type="term" value="F:methyltransferase activity"/>
    <property type="evidence" value="ECO:0007669"/>
    <property type="project" value="UniProtKB-KW"/>
</dbReference>
<dbReference type="RefSeq" id="WP_378203380.1">
    <property type="nucleotide sequence ID" value="NZ_JBHLZP010000127.1"/>
</dbReference>
<dbReference type="InterPro" id="IPR029063">
    <property type="entry name" value="SAM-dependent_MTases_sf"/>
</dbReference>
<dbReference type="PANTHER" id="PTHR43591">
    <property type="entry name" value="METHYLTRANSFERASE"/>
    <property type="match status" value="1"/>
</dbReference>
<protein>
    <submittedName>
        <fullName evidence="2">Class I SAM-dependent methyltransferase</fullName>
        <ecNumber evidence="2">2.1.1.-</ecNumber>
    </submittedName>
</protein>
<proteinExistence type="predicted"/>
<dbReference type="InterPro" id="IPR041698">
    <property type="entry name" value="Methyltransf_25"/>
</dbReference>
<dbReference type="SUPFAM" id="SSF53335">
    <property type="entry name" value="S-adenosyl-L-methionine-dependent methyltransferases"/>
    <property type="match status" value="1"/>
</dbReference>
<accession>A0ABV5YHW6</accession>
<dbReference type="Pfam" id="PF13649">
    <property type="entry name" value="Methyltransf_25"/>
    <property type="match status" value="1"/>
</dbReference>
<feature type="domain" description="Methyltransferase" evidence="1">
    <location>
        <begin position="50"/>
        <end position="145"/>
    </location>
</feature>
<name>A0ABV5YHW6_9ACTN</name>
<organism evidence="2 3">
    <name type="scientific">Actinoallomurus acaciae</name>
    <dbReference type="NCBI Taxonomy" id="502577"/>
    <lineage>
        <taxon>Bacteria</taxon>
        <taxon>Bacillati</taxon>
        <taxon>Actinomycetota</taxon>
        <taxon>Actinomycetes</taxon>
        <taxon>Streptosporangiales</taxon>
        <taxon>Thermomonosporaceae</taxon>
        <taxon>Actinoallomurus</taxon>
    </lineage>
</organism>
<dbReference type="EC" id="2.1.1.-" evidence="2"/>
<evidence type="ECO:0000313" key="2">
    <source>
        <dbReference type="EMBL" id="MFB9834213.1"/>
    </source>
</evidence>
<keyword evidence="3" id="KW-1185">Reference proteome</keyword>
<keyword evidence="2" id="KW-0808">Transferase</keyword>
<dbReference type="CDD" id="cd02440">
    <property type="entry name" value="AdoMet_MTases"/>
    <property type="match status" value="1"/>
</dbReference>
<gene>
    <name evidence="2" type="ORF">ACFFNX_18680</name>
</gene>